<feature type="domain" description="DUF3597" evidence="2">
    <location>
        <begin position="46"/>
        <end position="163"/>
    </location>
</feature>
<reference evidence="3 4" key="1">
    <citation type="journal article" date="2017" name="Eur. J. Clin. Microbiol. Infect. Dis.">
        <title>Uncommonly isolated clinical Pseudomonas: identification and phylogenetic assignation.</title>
        <authorList>
            <person name="Mulet M."/>
            <person name="Gomila M."/>
            <person name="Ramirez A."/>
            <person name="Cardew S."/>
            <person name="Moore E.R."/>
            <person name="Lalucat J."/>
            <person name="Garcia-Valdes E."/>
        </authorList>
    </citation>
    <scope>NUCLEOTIDE SEQUENCE [LARGE SCALE GENOMIC DNA]</scope>
    <source>
        <strain evidence="3 4">SD129</strain>
    </source>
</reference>
<evidence type="ECO:0000256" key="1">
    <source>
        <dbReference type="SAM" id="MobiDB-lite"/>
    </source>
</evidence>
<dbReference type="Pfam" id="PF12200">
    <property type="entry name" value="DUF3597"/>
    <property type="match status" value="1"/>
</dbReference>
<keyword evidence="4" id="KW-1185">Reference proteome</keyword>
<gene>
    <name evidence="3" type="ORF">DN820_08175</name>
</gene>
<comment type="caution">
    <text evidence="3">The sequence shown here is derived from an EMBL/GenBank/DDBJ whole genome shotgun (WGS) entry which is preliminary data.</text>
</comment>
<dbReference type="EMBL" id="QLAG01000008">
    <property type="protein sequence ID" value="TLX63982.1"/>
    <property type="molecule type" value="Genomic_DNA"/>
</dbReference>
<evidence type="ECO:0000259" key="2">
    <source>
        <dbReference type="Pfam" id="PF12200"/>
    </source>
</evidence>
<evidence type="ECO:0000313" key="4">
    <source>
        <dbReference type="Proteomes" id="UP000306753"/>
    </source>
</evidence>
<feature type="region of interest" description="Disordered" evidence="1">
    <location>
        <begin position="1"/>
        <end position="78"/>
    </location>
</feature>
<dbReference type="RefSeq" id="WP_138408779.1">
    <property type="nucleotide sequence ID" value="NZ_QLAE01000018.1"/>
</dbReference>
<dbReference type="AlphaFoldDB" id="A0A5R9QGL6"/>
<dbReference type="InterPro" id="IPR022016">
    <property type="entry name" value="DUF3597"/>
</dbReference>
<accession>A0A5R9QGL6</accession>
<dbReference type="Proteomes" id="UP000306753">
    <property type="component" value="Unassembled WGS sequence"/>
</dbReference>
<evidence type="ECO:0000313" key="3">
    <source>
        <dbReference type="EMBL" id="TLX63982.1"/>
    </source>
</evidence>
<dbReference type="SUPFAM" id="SSF158634">
    <property type="entry name" value="RPA2825-like"/>
    <property type="match status" value="1"/>
</dbReference>
<dbReference type="OrthoDB" id="5524840at2"/>
<organism evidence="3 4">
    <name type="scientific">Stutzerimonas nosocomialis</name>
    <dbReference type="NCBI Taxonomy" id="1056496"/>
    <lineage>
        <taxon>Bacteria</taxon>
        <taxon>Pseudomonadati</taxon>
        <taxon>Pseudomonadota</taxon>
        <taxon>Gammaproteobacteria</taxon>
        <taxon>Pseudomonadales</taxon>
        <taxon>Pseudomonadaceae</taxon>
        <taxon>Stutzerimonas</taxon>
    </lineage>
</organism>
<feature type="compositionally biased region" description="Basic and acidic residues" evidence="1">
    <location>
        <begin position="1"/>
        <end position="22"/>
    </location>
</feature>
<name>A0A5R9QGL6_9GAMM</name>
<sequence>MGLFDKIKEKLGVSNEAHKKAEPQNPQARDNPATDPVIDSERPTAAQNATTGPGQYLDADASSQSAAAGATAPLNTAPLNTTPVDVTTHLDNLAQQHWEKLDWRNSIVDLLKLLGLDSDLETRKSLATELGCPPEKMADSAQMNIWLHRAVMRKLAENGGTVPEELARAAD</sequence>
<proteinExistence type="predicted"/>
<feature type="compositionally biased region" description="Low complexity" evidence="1">
    <location>
        <begin position="59"/>
        <end position="78"/>
    </location>
</feature>
<protein>
    <submittedName>
        <fullName evidence="3">DUF3597 domain-containing protein</fullName>
    </submittedName>
</protein>